<accession>A0A9P8XUP0</accession>
<comment type="similarity">
    <text evidence="1">Belongs to the aldo/keto reductase family.</text>
</comment>
<feature type="domain" description="NADP-dependent oxidoreductase" evidence="7">
    <location>
        <begin position="18"/>
        <end position="269"/>
    </location>
</feature>
<dbReference type="AlphaFoldDB" id="A0A9P8XUP0"/>
<dbReference type="PIRSF" id="PIRSF000097">
    <property type="entry name" value="AKR"/>
    <property type="match status" value="1"/>
</dbReference>
<name>A0A9P8XUP0_9PEZI</name>
<dbReference type="GeneID" id="70189257"/>
<proteinExistence type="inferred from homology"/>
<dbReference type="PROSITE" id="PS00062">
    <property type="entry name" value="ALDOKETO_REDUCTASE_2"/>
    <property type="match status" value="1"/>
</dbReference>
<evidence type="ECO:0000256" key="3">
    <source>
        <dbReference type="ARBA" id="ARBA00023002"/>
    </source>
</evidence>
<feature type="site" description="Lowers pKa of active site Tyr" evidence="6">
    <location>
        <position position="83"/>
    </location>
</feature>
<keyword evidence="2" id="KW-0521">NADP</keyword>
<evidence type="ECO:0000259" key="7">
    <source>
        <dbReference type="Pfam" id="PF00248"/>
    </source>
</evidence>
<dbReference type="PRINTS" id="PR00069">
    <property type="entry name" value="ALDKETRDTASE"/>
</dbReference>
<keyword evidence="9" id="KW-1185">Reference proteome</keyword>
<evidence type="ECO:0000313" key="8">
    <source>
        <dbReference type="EMBL" id="KAH7014083.1"/>
    </source>
</evidence>
<evidence type="ECO:0000256" key="4">
    <source>
        <dbReference type="PIRSR" id="PIRSR000097-1"/>
    </source>
</evidence>
<dbReference type="EMBL" id="JAGTJQ010000013">
    <property type="protein sequence ID" value="KAH7014083.1"/>
    <property type="molecule type" value="Genomic_DNA"/>
</dbReference>
<reference evidence="8" key="1">
    <citation type="journal article" date="2021" name="Nat. Commun.">
        <title>Genetic determinants of endophytism in the Arabidopsis root mycobiome.</title>
        <authorList>
            <person name="Mesny F."/>
            <person name="Miyauchi S."/>
            <person name="Thiergart T."/>
            <person name="Pickel B."/>
            <person name="Atanasova L."/>
            <person name="Karlsson M."/>
            <person name="Huettel B."/>
            <person name="Barry K.W."/>
            <person name="Haridas S."/>
            <person name="Chen C."/>
            <person name="Bauer D."/>
            <person name="Andreopoulos W."/>
            <person name="Pangilinan J."/>
            <person name="LaButti K."/>
            <person name="Riley R."/>
            <person name="Lipzen A."/>
            <person name="Clum A."/>
            <person name="Drula E."/>
            <person name="Henrissat B."/>
            <person name="Kohler A."/>
            <person name="Grigoriev I.V."/>
            <person name="Martin F.M."/>
            <person name="Hacquard S."/>
        </authorList>
    </citation>
    <scope>NUCLEOTIDE SEQUENCE</scope>
    <source>
        <strain evidence="8">MPI-CAGE-CH-0230</strain>
    </source>
</reference>
<dbReference type="OrthoDB" id="416253at2759"/>
<protein>
    <submittedName>
        <fullName evidence="8">Ketoreductase</fullName>
    </submittedName>
</protein>
<dbReference type="GO" id="GO:0016652">
    <property type="term" value="F:oxidoreductase activity, acting on NAD(P)H as acceptor"/>
    <property type="evidence" value="ECO:0007669"/>
    <property type="project" value="InterPro"/>
</dbReference>
<evidence type="ECO:0000256" key="1">
    <source>
        <dbReference type="ARBA" id="ARBA00007905"/>
    </source>
</evidence>
<feature type="active site" description="Proton donor" evidence="4">
    <location>
        <position position="58"/>
    </location>
</feature>
<dbReference type="PROSITE" id="PS00798">
    <property type="entry name" value="ALDOKETO_REDUCTASE_1"/>
    <property type="match status" value="1"/>
</dbReference>
<dbReference type="Pfam" id="PF00248">
    <property type="entry name" value="Aldo_ket_red"/>
    <property type="match status" value="1"/>
</dbReference>
<dbReference type="Gene3D" id="3.20.20.100">
    <property type="entry name" value="NADP-dependent oxidoreductase domain"/>
    <property type="match status" value="1"/>
</dbReference>
<evidence type="ECO:0000256" key="6">
    <source>
        <dbReference type="PIRSR" id="PIRSR000097-3"/>
    </source>
</evidence>
<organism evidence="8 9">
    <name type="scientific">Microdochium trichocladiopsis</name>
    <dbReference type="NCBI Taxonomy" id="1682393"/>
    <lineage>
        <taxon>Eukaryota</taxon>
        <taxon>Fungi</taxon>
        <taxon>Dikarya</taxon>
        <taxon>Ascomycota</taxon>
        <taxon>Pezizomycotina</taxon>
        <taxon>Sordariomycetes</taxon>
        <taxon>Xylariomycetidae</taxon>
        <taxon>Xylariales</taxon>
        <taxon>Microdochiaceae</taxon>
        <taxon>Microdochium</taxon>
    </lineage>
</organism>
<sequence length="289" mass="32250">MAIPNIRLGSEAQVPVLAYGTGTTWIKQDGDSLDRKTIDGIKEAIELGYRHLDGAQYYGTEAELGQAIRESGVPRSDFFITTKAVSHVDVEGSLRESCRKLQTDHVDLYLIHEPFSATDEQDLQQTWADMEICLDKGLARHIGVSNFLPTHLDSLVKTARVKPAVNQIELHPYLQRQKVIQYCRENGIVLQGFAPLTPFKVRAGPVDEICSKLAERHGVSESSILLRWVVDQGIIVITTSGQKTRLQQYLRELPNFVLSQEEVQEIAAAGKAKSVRQFFADGFGPDNFD</sequence>
<dbReference type="InterPro" id="IPR020471">
    <property type="entry name" value="AKR"/>
</dbReference>
<feature type="binding site" evidence="5">
    <location>
        <position position="112"/>
    </location>
    <ligand>
        <name>substrate</name>
    </ligand>
</feature>
<gene>
    <name evidence="8" type="ORF">B0I36DRAFT_369080</name>
</gene>
<dbReference type="CDD" id="cd19120">
    <property type="entry name" value="AKR_AKR3C2-3"/>
    <property type="match status" value="1"/>
</dbReference>
<dbReference type="InterPro" id="IPR044494">
    <property type="entry name" value="AKR3C2/3"/>
</dbReference>
<dbReference type="InterPro" id="IPR018170">
    <property type="entry name" value="Aldo/ket_reductase_CS"/>
</dbReference>
<keyword evidence="3" id="KW-0560">Oxidoreductase</keyword>
<dbReference type="FunFam" id="3.20.20.100:FF:000002">
    <property type="entry name" value="2,5-diketo-D-gluconic acid reductase A"/>
    <property type="match status" value="1"/>
</dbReference>
<dbReference type="GO" id="GO:0016616">
    <property type="term" value="F:oxidoreductase activity, acting on the CH-OH group of donors, NAD or NADP as acceptor"/>
    <property type="evidence" value="ECO:0007669"/>
    <property type="project" value="UniProtKB-ARBA"/>
</dbReference>
<dbReference type="RefSeq" id="XP_046005050.1">
    <property type="nucleotide sequence ID" value="XM_046159711.1"/>
</dbReference>
<dbReference type="InterPro" id="IPR036812">
    <property type="entry name" value="NAD(P)_OxRdtase_dom_sf"/>
</dbReference>
<dbReference type="PANTHER" id="PTHR43827:SF3">
    <property type="entry name" value="NADP-DEPENDENT OXIDOREDUCTASE DOMAIN-CONTAINING PROTEIN"/>
    <property type="match status" value="1"/>
</dbReference>
<evidence type="ECO:0000256" key="2">
    <source>
        <dbReference type="ARBA" id="ARBA00022857"/>
    </source>
</evidence>
<dbReference type="InterPro" id="IPR023210">
    <property type="entry name" value="NADP_OxRdtase_dom"/>
</dbReference>
<dbReference type="SUPFAM" id="SSF51430">
    <property type="entry name" value="NAD(P)-linked oxidoreductase"/>
    <property type="match status" value="1"/>
</dbReference>
<dbReference type="PANTHER" id="PTHR43827">
    <property type="entry name" value="2,5-DIKETO-D-GLUCONIC ACID REDUCTASE"/>
    <property type="match status" value="1"/>
</dbReference>
<dbReference type="Proteomes" id="UP000756346">
    <property type="component" value="Unassembled WGS sequence"/>
</dbReference>
<evidence type="ECO:0000313" key="9">
    <source>
        <dbReference type="Proteomes" id="UP000756346"/>
    </source>
</evidence>
<evidence type="ECO:0000256" key="5">
    <source>
        <dbReference type="PIRSR" id="PIRSR000097-2"/>
    </source>
</evidence>
<comment type="caution">
    <text evidence="8">The sequence shown here is derived from an EMBL/GenBank/DDBJ whole genome shotgun (WGS) entry which is preliminary data.</text>
</comment>